<dbReference type="Pfam" id="PF17937">
    <property type="entry name" value="TetR_C_28"/>
    <property type="match status" value="1"/>
</dbReference>
<dbReference type="GO" id="GO:0000976">
    <property type="term" value="F:transcription cis-regulatory region binding"/>
    <property type="evidence" value="ECO:0007669"/>
    <property type="project" value="TreeGrafter"/>
</dbReference>
<keyword evidence="7" id="KW-1185">Reference proteome</keyword>
<evidence type="ECO:0000256" key="2">
    <source>
        <dbReference type="ARBA" id="ARBA00023125"/>
    </source>
</evidence>
<dbReference type="SUPFAM" id="SSF46689">
    <property type="entry name" value="Homeodomain-like"/>
    <property type="match status" value="1"/>
</dbReference>
<gene>
    <name evidence="6" type="ORF">FC770_01745</name>
</gene>
<dbReference type="InterPro" id="IPR050109">
    <property type="entry name" value="HTH-type_TetR-like_transc_reg"/>
</dbReference>
<evidence type="ECO:0000256" key="3">
    <source>
        <dbReference type="ARBA" id="ARBA00023163"/>
    </source>
</evidence>
<comment type="caution">
    <text evidence="6">The sequence shown here is derived from an EMBL/GenBank/DDBJ whole genome shotgun (WGS) entry which is preliminary data.</text>
</comment>
<dbReference type="Pfam" id="PF00440">
    <property type="entry name" value="TetR_N"/>
    <property type="match status" value="1"/>
</dbReference>
<dbReference type="InterPro" id="IPR001647">
    <property type="entry name" value="HTH_TetR"/>
</dbReference>
<evidence type="ECO:0000313" key="6">
    <source>
        <dbReference type="EMBL" id="TKI63929.1"/>
    </source>
</evidence>
<dbReference type="RefSeq" id="WP_137064393.1">
    <property type="nucleotide sequence ID" value="NZ_CP040748.1"/>
</dbReference>
<dbReference type="AlphaFoldDB" id="A0A4U2YR92"/>
<name>A0A4U2YR92_9ACTN</name>
<dbReference type="PANTHER" id="PTHR30055:SF234">
    <property type="entry name" value="HTH-TYPE TRANSCRIPTIONAL REGULATOR BETI"/>
    <property type="match status" value="1"/>
</dbReference>
<dbReference type="GO" id="GO:0003700">
    <property type="term" value="F:DNA-binding transcription factor activity"/>
    <property type="evidence" value="ECO:0007669"/>
    <property type="project" value="TreeGrafter"/>
</dbReference>
<proteinExistence type="predicted"/>
<keyword evidence="3" id="KW-0804">Transcription</keyword>
<organism evidence="6 7">
    <name type="scientific">Nocardioides jishulii</name>
    <dbReference type="NCBI Taxonomy" id="2575440"/>
    <lineage>
        <taxon>Bacteria</taxon>
        <taxon>Bacillati</taxon>
        <taxon>Actinomycetota</taxon>
        <taxon>Actinomycetes</taxon>
        <taxon>Propionibacteriales</taxon>
        <taxon>Nocardioidaceae</taxon>
        <taxon>Nocardioides</taxon>
    </lineage>
</organism>
<dbReference type="OrthoDB" id="9816296at2"/>
<evidence type="ECO:0000259" key="5">
    <source>
        <dbReference type="PROSITE" id="PS50977"/>
    </source>
</evidence>
<evidence type="ECO:0000313" key="7">
    <source>
        <dbReference type="Proteomes" id="UP000307808"/>
    </source>
</evidence>
<feature type="domain" description="HTH tetR-type" evidence="5">
    <location>
        <begin position="5"/>
        <end position="64"/>
    </location>
</feature>
<dbReference type="InterPro" id="IPR041479">
    <property type="entry name" value="TetR_CgmR_C"/>
</dbReference>
<dbReference type="EMBL" id="SZPY01000001">
    <property type="protein sequence ID" value="TKI63929.1"/>
    <property type="molecule type" value="Genomic_DNA"/>
</dbReference>
<dbReference type="PROSITE" id="PS50977">
    <property type="entry name" value="HTH_TETR_2"/>
    <property type="match status" value="1"/>
</dbReference>
<dbReference type="PANTHER" id="PTHR30055">
    <property type="entry name" value="HTH-TYPE TRANSCRIPTIONAL REGULATOR RUTR"/>
    <property type="match status" value="1"/>
</dbReference>
<sequence length="178" mass="18955">MPRPPHARDKVLAAYVGLLVEGERGATMDAVAARAGVSKGGLLYHFPSKDALAEAVLELFAQVSGDDLVAMRSAPEGAAKHFVRTSWQVDHELDPIYRAALRLAQAGHAGALAAIDDLHQQWLAAIEAEVGDPGVARTIMLIGDGLYHQTSMPGTWSHDTFAAALPDLLAQVDRLCGR</sequence>
<reference evidence="6 7" key="1">
    <citation type="submission" date="2019-04" db="EMBL/GenBank/DDBJ databases">
        <authorList>
            <person name="Dong K."/>
        </authorList>
    </citation>
    <scope>NUCLEOTIDE SEQUENCE [LARGE SCALE GENOMIC DNA]</scope>
    <source>
        <strain evidence="7">dk3543</strain>
    </source>
</reference>
<evidence type="ECO:0000256" key="1">
    <source>
        <dbReference type="ARBA" id="ARBA00023015"/>
    </source>
</evidence>
<dbReference type="InterPro" id="IPR009057">
    <property type="entry name" value="Homeodomain-like_sf"/>
</dbReference>
<keyword evidence="2 4" id="KW-0238">DNA-binding</keyword>
<evidence type="ECO:0000256" key="4">
    <source>
        <dbReference type="PROSITE-ProRule" id="PRU00335"/>
    </source>
</evidence>
<feature type="DNA-binding region" description="H-T-H motif" evidence="4">
    <location>
        <begin position="27"/>
        <end position="46"/>
    </location>
</feature>
<keyword evidence="1" id="KW-0805">Transcription regulation</keyword>
<accession>A0A4U2YR92</accession>
<protein>
    <submittedName>
        <fullName evidence="6">TetR/AcrR family transcriptional regulator</fullName>
    </submittedName>
</protein>
<dbReference type="Gene3D" id="1.10.357.10">
    <property type="entry name" value="Tetracycline Repressor, domain 2"/>
    <property type="match status" value="1"/>
</dbReference>
<dbReference type="Proteomes" id="UP000307808">
    <property type="component" value="Unassembled WGS sequence"/>
</dbReference>